<sequence length="82" mass="9732">MNIKDYQELLDAIDSGREIEFSYNDDKYIFLHAKEGFYFCKDDGWEVGPEKNYYKLIMESKIDGKPWIELLANNDIEVETIL</sequence>
<gene>
    <name evidence="1" type="ORF">LMUR_11862</name>
</gene>
<accession>A0A829R3Q9</accession>
<reference evidence="1 2" key="1">
    <citation type="submission" date="2012-12" db="EMBL/GenBank/DDBJ databases">
        <title>Novel taxa of Listeriaceae from agricultural environments in the United States.</title>
        <authorList>
            <person name="den Bakker H.C."/>
            <person name="Allred A."/>
            <person name="Warchocki S."/>
            <person name="Wright E.M."/>
            <person name="Burrell A."/>
            <person name="Nightingale K.K."/>
            <person name="Kephart D."/>
            <person name="Wiedmann M."/>
        </authorList>
    </citation>
    <scope>NUCLEOTIDE SEQUENCE [LARGE SCALE GENOMIC DNA]</scope>
    <source>
        <strain evidence="1 2">FSL F6-1183</strain>
    </source>
</reference>
<name>A0A829R3Q9_LISGR</name>
<dbReference type="AlphaFoldDB" id="A0A829R3Q9"/>
<dbReference type="Proteomes" id="UP000019251">
    <property type="component" value="Unassembled WGS sequence"/>
</dbReference>
<protein>
    <submittedName>
        <fullName evidence="1">Uncharacterized protein</fullName>
    </submittedName>
</protein>
<organism evidence="1 2">
    <name type="scientific">Listeria grayi FSL F6-1183</name>
    <dbReference type="NCBI Taxonomy" id="1265827"/>
    <lineage>
        <taxon>Bacteria</taxon>
        <taxon>Bacillati</taxon>
        <taxon>Bacillota</taxon>
        <taxon>Bacilli</taxon>
        <taxon>Bacillales</taxon>
        <taxon>Listeriaceae</taxon>
        <taxon>Listeria</taxon>
    </lineage>
</organism>
<evidence type="ECO:0000313" key="1">
    <source>
        <dbReference type="EMBL" id="EUJ26783.1"/>
    </source>
</evidence>
<dbReference type="EMBL" id="AODG01000014">
    <property type="protein sequence ID" value="EUJ26783.1"/>
    <property type="molecule type" value="Genomic_DNA"/>
</dbReference>
<proteinExistence type="predicted"/>
<dbReference type="RefSeq" id="WP_036107313.1">
    <property type="nucleotide sequence ID" value="NZ_AODG01000014.1"/>
</dbReference>
<evidence type="ECO:0000313" key="2">
    <source>
        <dbReference type="Proteomes" id="UP000019251"/>
    </source>
</evidence>
<comment type="caution">
    <text evidence="1">The sequence shown here is derived from an EMBL/GenBank/DDBJ whole genome shotgun (WGS) entry which is preliminary data.</text>
</comment>